<dbReference type="PROSITE" id="PS00076">
    <property type="entry name" value="PYRIDINE_REDOX_1"/>
    <property type="match status" value="1"/>
</dbReference>
<comment type="subcellular location">
    <subcellularLocation>
        <location evidence="11">Cytoplasm</location>
    </subcellularLocation>
</comment>
<dbReference type="GO" id="GO:0005739">
    <property type="term" value="C:mitochondrion"/>
    <property type="evidence" value="ECO:0007669"/>
    <property type="project" value="TreeGrafter"/>
</dbReference>
<feature type="domain" description="FAD/NAD(P)-binding" evidence="13">
    <location>
        <begin position="26"/>
        <end position="340"/>
    </location>
</feature>
<evidence type="ECO:0000256" key="3">
    <source>
        <dbReference type="ARBA" id="ARBA00022827"/>
    </source>
</evidence>
<protein>
    <recommendedName>
        <fullName evidence="11">Glutathione reductase</fullName>
        <ecNumber evidence="11">1.8.1.7</ecNumber>
    </recommendedName>
</protein>
<dbReference type="PRINTS" id="PR00411">
    <property type="entry name" value="PNDRDTASEI"/>
</dbReference>
<dbReference type="Pfam" id="PF02852">
    <property type="entry name" value="Pyr_redox_dim"/>
    <property type="match status" value="1"/>
</dbReference>
<sequence length="474" mass="51980">MPSLGEKVSQWASVSENRNDKNECDYDLVVLGGGSGGIATARKAATFGAKVVLVEAKHELGGTCVNVGCVPKKITWNAASLAMSLEHDMKDYGFDVEYRGFDWLKFKEKRDAYVRTLNGIYRENLKKDGIELVQGRGKFDQDGNLKVGDRTLEGRFYLIAAGGRPKWPEIPGADLGIDSDGFFQLEKQPKSVAVVGGGYIGVEICGMFRALGSKAEIFIKEERPLIHHDEMLGNAVTEQFRSIGINLHFNVKVSAVEKAEDKTLTLVTPVKKYGGFDCVLWAIGRSSNADQIEVKQLGIEVNDRGRIHVDKYQKTSRDNIFALGDITGQKELTPVAIAAGRRLATRLFGNDKAYLNYDNIASVVFGHPPMASVGLNEEEAKTKYGEDKIRIDNTSFTPMYYAMTQHKAKAAIKMISTKSDDKIVGLHMVGPGSDEAMQGFAIAIRMGATRKDFGETVSIHPTCSEEVPILAAKL</sequence>
<keyword evidence="5" id="KW-1015">Disulfide bond</keyword>
<proteinExistence type="inferred from homology"/>
<keyword evidence="4 10" id="KW-0560">Oxidoreductase</keyword>
<reference evidence="14 15" key="1">
    <citation type="journal article" date="2016" name="Nat. Commun.">
        <title>Extremotolerant tardigrade genome and improved radiotolerance of human cultured cells by tardigrade-unique protein.</title>
        <authorList>
            <person name="Hashimoto T."/>
            <person name="Horikawa D.D."/>
            <person name="Saito Y."/>
            <person name="Kuwahara H."/>
            <person name="Kozuka-Hata H."/>
            <person name="Shin-I T."/>
            <person name="Minakuchi Y."/>
            <person name="Ohishi K."/>
            <person name="Motoyama A."/>
            <person name="Aizu T."/>
            <person name="Enomoto A."/>
            <person name="Kondo K."/>
            <person name="Tanaka S."/>
            <person name="Hara Y."/>
            <person name="Koshikawa S."/>
            <person name="Sagara H."/>
            <person name="Miura T."/>
            <person name="Yokobori S."/>
            <person name="Miyagawa K."/>
            <person name="Suzuki Y."/>
            <person name="Kubo T."/>
            <person name="Oyama M."/>
            <person name="Kohara Y."/>
            <person name="Fujiyama A."/>
            <person name="Arakawa K."/>
            <person name="Katayama T."/>
            <person name="Toyoda A."/>
            <person name="Kunieda T."/>
        </authorList>
    </citation>
    <scope>NUCLEOTIDE SEQUENCE [LARGE SCALE GENOMIC DNA]</scope>
    <source>
        <strain evidence="14 15">YOKOZUNA-1</strain>
    </source>
</reference>
<feature type="disulfide bond" description="Redox-active" evidence="9">
    <location>
        <begin position="64"/>
        <end position="69"/>
    </location>
</feature>
<keyword evidence="8" id="KW-0547">Nucleotide-binding</keyword>
<evidence type="ECO:0000313" key="14">
    <source>
        <dbReference type="EMBL" id="GAU89500.1"/>
    </source>
</evidence>
<dbReference type="NCBIfam" id="NF004776">
    <property type="entry name" value="PRK06116.1"/>
    <property type="match status" value="1"/>
</dbReference>
<keyword evidence="6 10" id="KW-0676">Redox-active center</keyword>
<dbReference type="InterPro" id="IPR004099">
    <property type="entry name" value="Pyr_nucl-diS_OxRdtase_dimer"/>
</dbReference>
<dbReference type="Pfam" id="PF07992">
    <property type="entry name" value="Pyr_redox_2"/>
    <property type="match status" value="1"/>
</dbReference>
<evidence type="ECO:0000256" key="10">
    <source>
        <dbReference type="RuleBase" id="RU003691"/>
    </source>
</evidence>
<dbReference type="InterPro" id="IPR046952">
    <property type="entry name" value="GSHR/TRXR-like"/>
</dbReference>
<dbReference type="InterPro" id="IPR023753">
    <property type="entry name" value="FAD/NAD-binding_dom"/>
</dbReference>
<feature type="active site" description="Proton acceptor" evidence="7">
    <location>
        <position position="460"/>
    </location>
</feature>
<evidence type="ECO:0000256" key="5">
    <source>
        <dbReference type="ARBA" id="ARBA00023157"/>
    </source>
</evidence>
<dbReference type="SUPFAM" id="SSF51905">
    <property type="entry name" value="FAD/NAD(P)-binding domain"/>
    <property type="match status" value="1"/>
</dbReference>
<keyword evidence="11" id="KW-0521">NADP</keyword>
<dbReference type="Gene3D" id="3.50.50.60">
    <property type="entry name" value="FAD/NAD(P)-binding domain"/>
    <property type="match status" value="2"/>
</dbReference>
<dbReference type="GO" id="GO:0050661">
    <property type="term" value="F:NADP binding"/>
    <property type="evidence" value="ECO:0007669"/>
    <property type="project" value="InterPro"/>
</dbReference>
<evidence type="ECO:0000256" key="8">
    <source>
        <dbReference type="PIRSR" id="PIRSR000350-3"/>
    </source>
</evidence>
<comment type="similarity">
    <text evidence="1 10">Belongs to the class-I pyridine nucleotide-disulfide oxidoreductase family.</text>
</comment>
<dbReference type="PRINTS" id="PR00368">
    <property type="entry name" value="FADPNR"/>
</dbReference>
<dbReference type="InterPro" id="IPR012999">
    <property type="entry name" value="Pyr_OxRdtase_I_AS"/>
</dbReference>
<dbReference type="FunFam" id="3.50.50.60:FF:000235">
    <property type="entry name" value="Glutathione reductase"/>
    <property type="match status" value="1"/>
</dbReference>
<dbReference type="Proteomes" id="UP000186922">
    <property type="component" value="Unassembled WGS sequence"/>
</dbReference>
<evidence type="ECO:0000313" key="15">
    <source>
        <dbReference type="Proteomes" id="UP000186922"/>
    </source>
</evidence>
<keyword evidence="3 8" id="KW-0274">FAD</keyword>
<dbReference type="GO" id="GO:0005829">
    <property type="term" value="C:cytosol"/>
    <property type="evidence" value="ECO:0007669"/>
    <property type="project" value="TreeGrafter"/>
</dbReference>
<evidence type="ECO:0000256" key="2">
    <source>
        <dbReference type="ARBA" id="ARBA00022630"/>
    </source>
</evidence>
<dbReference type="PIRSF" id="PIRSF000350">
    <property type="entry name" value="Mercury_reductase_MerA"/>
    <property type="match status" value="1"/>
</dbReference>
<dbReference type="EC" id="1.8.1.7" evidence="11"/>
<dbReference type="OrthoDB" id="5956163at2759"/>
<feature type="binding site" evidence="8">
    <location>
        <begin position="196"/>
        <end position="203"/>
    </location>
    <ligand>
        <name>NAD(+)</name>
        <dbReference type="ChEBI" id="CHEBI:57540"/>
    </ligand>
</feature>
<dbReference type="EMBL" id="BDGG01000001">
    <property type="protein sequence ID" value="GAU89500.1"/>
    <property type="molecule type" value="Genomic_DNA"/>
</dbReference>
<dbReference type="GO" id="GO:0004362">
    <property type="term" value="F:glutathione-disulfide reductase (NADPH) activity"/>
    <property type="evidence" value="ECO:0007669"/>
    <property type="project" value="UniProtKB-EC"/>
</dbReference>
<organism evidence="14 15">
    <name type="scientific">Ramazzottius varieornatus</name>
    <name type="common">Water bear</name>
    <name type="synonym">Tardigrade</name>
    <dbReference type="NCBI Taxonomy" id="947166"/>
    <lineage>
        <taxon>Eukaryota</taxon>
        <taxon>Metazoa</taxon>
        <taxon>Ecdysozoa</taxon>
        <taxon>Tardigrada</taxon>
        <taxon>Eutardigrada</taxon>
        <taxon>Parachela</taxon>
        <taxon>Hypsibioidea</taxon>
        <taxon>Ramazzottiidae</taxon>
        <taxon>Ramazzottius</taxon>
    </lineage>
</organism>
<feature type="binding site" evidence="8">
    <location>
        <position position="284"/>
    </location>
    <ligand>
        <name>NAD(+)</name>
        <dbReference type="ChEBI" id="CHEBI:57540"/>
    </ligand>
</feature>
<keyword evidence="11" id="KW-0963">Cytoplasm</keyword>
<dbReference type="InterPro" id="IPR016156">
    <property type="entry name" value="FAD/NAD-linked_Rdtase_dimer_sf"/>
</dbReference>
<evidence type="ECO:0000256" key="11">
    <source>
        <dbReference type="RuleBase" id="RU365016"/>
    </source>
</evidence>
<feature type="binding site" evidence="8">
    <location>
        <position position="73"/>
    </location>
    <ligand>
        <name>FAD</name>
        <dbReference type="ChEBI" id="CHEBI:57692"/>
    </ligand>
</feature>
<dbReference type="InterPro" id="IPR001100">
    <property type="entry name" value="Pyr_nuc-diS_OxRdtase"/>
</dbReference>
<evidence type="ECO:0000256" key="7">
    <source>
        <dbReference type="PIRSR" id="PIRSR000350-2"/>
    </source>
</evidence>
<dbReference type="NCBIfam" id="TIGR01421">
    <property type="entry name" value="gluta_reduc_1"/>
    <property type="match status" value="1"/>
</dbReference>
<evidence type="ECO:0000256" key="9">
    <source>
        <dbReference type="PIRSR" id="PIRSR000350-4"/>
    </source>
</evidence>
<dbReference type="PANTHER" id="PTHR42737:SF2">
    <property type="entry name" value="GLUTATHIONE REDUCTASE"/>
    <property type="match status" value="1"/>
</dbReference>
<keyword evidence="2 10" id="KW-0285">Flavoprotein</keyword>
<evidence type="ECO:0000256" key="1">
    <source>
        <dbReference type="ARBA" id="ARBA00007532"/>
    </source>
</evidence>
<dbReference type="InterPro" id="IPR036188">
    <property type="entry name" value="FAD/NAD-bd_sf"/>
</dbReference>
<name>A0A1D1ULS1_RAMVA</name>
<dbReference type="InterPro" id="IPR006322">
    <property type="entry name" value="Glutathione_Rdtase_euk/bac"/>
</dbReference>
<dbReference type="GO" id="GO:0045454">
    <property type="term" value="P:cell redox homeostasis"/>
    <property type="evidence" value="ECO:0007669"/>
    <property type="project" value="InterPro"/>
</dbReference>
<dbReference type="GO" id="GO:0050660">
    <property type="term" value="F:flavin adenine dinucleotide binding"/>
    <property type="evidence" value="ECO:0007669"/>
    <property type="project" value="InterPro"/>
</dbReference>
<dbReference type="AlphaFoldDB" id="A0A1D1ULS1"/>
<dbReference type="SUPFAM" id="SSF55424">
    <property type="entry name" value="FAD/NAD-linked reductases, dimerisation (C-terminal) domain"/>
    <property type="match status" value="1"/>
</dbReference>
<keyword evidence="8" id="KW-0520">NAD</keyword>
<dbReference type="STRING" id="947166.A0A1D1ULS1"/>
<dbReference type="Gene3D" id="3.30.390.30">
    <property type="match status" value="1"/>
</dbReference>
<dbReference type="PANTHER" id="PTHR42737">
    <property type="entry name" value="GLUTATHIONE REDUCTASE"/>
    <property type="match status" value="1"/>
</dbReference>
<evidence type="ECO:0000256" key="6">
    <source>
        <dbReference type="ARBA" id="ARBA00023284"/>
    </source>
</evidence>
<dbReference type="GO" id="GO:0034599">
    <property type="term" value="P:cellular response to oxidative stress"/>
    <property type="evidence" value="ECO:0007669"/>
    <property type="project" value="TreeGrafter"/>
</dbReference>
<comment type="catalytic activity">
    <reaction evidence="11">
        <text>2 glutathione + NADP(+) = glutathione disulfide + NADPH + H(+)</text>
        <dbReference type="Rhea" id="RHEA:11740"/>
        <dbReference type="ChEBI" id="CHEBI:15378"/>
        <dbReference type="ChEBI" id="CHEBI:57783"/>
        <dbReference type="ChEBI" id="CHEBI:57925"/>
        <dbReference type="ChEBI" id="CHEBI:58297"/>
        <dbReference type="ChEBI" id="CHEBI:58349"/>
        <dbReference type="EC" id="1.8.1.7"/>
    </reaction>
</comment>
<gene>
    <name evidence="14" type="primary">RvY_02045-1</name>
    <name evidence="14" type="synonym">RvY_02045.1</name>
    <name evidence="14" type="ORF">RvY_02045</name>
</gene>
<feature type="binding site" evidence="8">
    <location>
        <position position="325"/>
    </location>
    <ligand>
        <name>FAD</name>
        <dbReference type="ChEBI" id="CHEBI:57692"/>
    </ligand>
</feature>
<comment type="cofactor">
    <cofactor evidence="8">
        <name>FAD</name>
        <dbReference type="ChEBI" id="CHEBI:57692"/>
    </cofactor>
    <text evidence="8">Binds 1 FAD per subunit.</text>
</comment>
<feature type="domain" description="Pyridine nucleotide-disulphide oxidoreductase dimerisation" evidence="12">
    <location>
        <begin position="360"/>
        <end position="468"/>
    </location>
</feature>
<comment type="caution">
    <text evidence="14">The sequence shown here is derived from an EMBL/GenBank/DDBJ whole genome shotgun (WGS) entry which is preliminary data.</text>
</comment>
<evidence type="ECO:0000256" key="4">
    <source>
        <dbReference type="ARBA" id="ARBA00023002"/>
    </source>
</evidence>
<evidence type="ECO:0000259" key="12">
    <source>
        <dbReference type="Pfam" id="PF02852"/>
    </source>
</evidence>
<dbReference type="GO" id="GO:0006749">
    <property type="term" value="P:glutathione metabolic process"/>
    <property type="evidence" value="ECO:0007669"/>
    <property type="project" value="InterPro"/>
</dbReference>
<accession>A0A1D1ULS1</accession>
<evidence type="ECO:0000259" key="13">
    <source>
        <dbReference type="Pfam" id="PF07992"/>
    </source>
</evidence>
<feature type="binding site" evidence="8">
    <location>
        <position position="137"/>
    </location>
    <ligand>
        <name>FAD</name>
        <dbReference type="ChEBI" id="CHEBI:57692"/>
    </ligand>
</feature>
<keyword evidence="15" id="KW-1185">Reference proteome</keyword>
<comment type="function">
    <text evidence="11">Catalyzes the reduction of glutathione disulfide (GSSG) to reduced glutathione (GSH). Constitutes the major mechanism to maintain a high GSH:GSSG ratio in the cytosol.</text>
</comment>